<sequence length="389" mass="42287">MANVSATDITKIFGGTSVLNSVSLDVRDGEFLTLVGPSGCGKSTLLRIIAGLERQNFGSIAIDGKAVDAVRPKMRNVAMVFQSYALYPYMTAEENIALPLVMRKLTAWQRLPLIGSWMPGARARRAEIAREVQDVANALGLGPLLSRKPSQMSGGQRQRVALGRAMVRHPDVFLMDEPLSNLDAKLRVQMREEITGLHRRLGATFIYVTHDQAEAMTMSDRVAVMKSGDILQLASPQQVYSDPENIEVAKFIGSPQINLIPSIVNEKAELEIFDMKVAGILPASIRPGMSVTIGLRPEALKLALDDSSDGLLAHVTYVESLGSDSYIHAKLVDRTTAVIARATPAEAATIGNGTRVRLRFSPKEALIFSDNGERLRSNNCLPILRKVGG</sequence>
<dbReference type="SMART" id="SM00382">
    <property type="entry name" value="AAA"/>
    <property type="match status" value="1"/>
</dbReference>
<dbReference type="Gene3D" id="2.40.50.140">
    <property type="entry name" value="Nucleic acid-binding proteins"/>
    <property type="match status" value="1"/>
</dbReference>
<dbReference type="PROSITE" id="PS50893">
    <property type="entry name" value="ABC_TRANSPORTER_2"/>
    <property type="match status" value="1"/>
</dbReference>
<dbReference type="EMBL" id="QJJK01000001">
    <property type="protein sequence ID" value="PXW65059.1"/>
    <property type="molecule type" value="Genomic_DNA"/>
</dbReference>
<evidence type="ECO:0000256" key="8">
    <source>
        <dbReference type="ARBA" id="ARBA00023136"/>
    </source>
</evidence>
<comment type="caution">
    <text evidence="10">The sequence shown here is derived from an EMBL/GenBank/DDBJ whole genome shotgun (WGS) entry which is preliminary data.</text>
</comment>
<reference evidence="10 11" key="1">
    <citation type="submission" date="2018-05" db="EMBL/GenBank/DDBJ databases">
        <title>Genomic Encyclopedia of Type Strains, Phase IV (KMG-IV): sequencing the most valuable type-strain genomes for metagenomic binning, comparative biology and taxonomic classification.</title>
        <authorList>
            <person name="Goeker M."/>
        </authorList>
    </citation>
    <scope>NUCLEOTIDE SEQUENCE [LARGE SCALE GENOMIC DNA]</scope>
    <source>
        <strain evidence="10 11">DSM 6462</strain>
    </source>
</reference>
<keyword evidence="6 10" id="KW-0067">ATP-binding</keyword>
<name>A0A2V3UIS8_9HYPH</name>
<evidence type="ECO:0000313" key="11">
    <source>
        <dbReference type="Proteomes" id="UP000248021"/>
    </source>
</evidence>
<dbReference type="Proteomes" id="UP000248021">
    <property type="component" value="Unassembled WGS sequence"/>
</dbReference>
<evidence type="ECO:0000256" key="4">
    <source>
        <dbReference type="ARBA" id="ARBA00022475"/>
    </source>
</evidence>
<dbReference type="OrthoDB" id="9802264at2"/>
<dbReference type="InterPro" id="IPR013611">
    <property type="entry name" value="Transp-assoc_OB_typ2"/>
</dbReference>
<dbReference type="SUPFAM" id="SSF50331">
    <property type="entry name" value="MOP-like"/>
    <property type="match status" value="1"/>
</dbReference>
<evidence type="ECO:0000256" key="3">
    <source>
        <dbReference type="ARBA" id="ARBA00022448"/>
    </source>
</evidence>
<evidence type="ECO:0000256" key="7">
    <source>
        <dbReference type="ARBA" id="ARBA00022967"/>
    </source>
</evidence>
<keyword evidence="4" id="KW-1003">Cell membrane</keyword>
<keyword evidence="3" id="KW-0813">Transport</keyword>
<evidence type="ECO:0000256" key="6">
    <source>
        <dbReference type="ARBA" id="ARBA00022840"/>
    </source>
</evidence>
<keyword evidence="11" id="KW-1185">Reference proteome</keyword>
<dbReference type="RefSeq" id="WP_110373061.1">
    <property type="nucleotide sequence ID" value="NZ_JAHBRY010000001.1"/>
</dbReference>
<dbReference type="PROSITE" id="PS00211">
    <property type="entry name" value="ABC_TRANSPORTER_1"/>
    <property type="match status" value="1"/>
</dbReference>
<dbReference type="InterPro" id="IPR012340">
    <property type="entry name" value="NA-bd_OB-fold"/>
</dbReference>
<dbReference type="GO" id="GO:0055052">
    <property type="term" value="C:ATP-binding cassette (ABC) transporter complex, substrate-binding subunit-containing"/>
    <property type="evidence" value="ECO:0007669"/>
    <property type="project" value="TreeGrafter"/>
</dbReference>
<dbReference type="InterPro" id="IPR027417">
    <property type="entry name" value="P-loop_NTPase"/>
</dbReference>
<keyword evidence="7" id="KW-1278">Translocase</keyword>
<comment type="subcellular location">
    <subcellularLocation>
        <location evidence="1">Cell inner membrane</location>
        <topology evidence="1">Peripheral membrane protein</topology>
    </subcellularLocation>
</comment>
<gene>
    <name evidence="10" type="ORF">C7450_101822</name>
</gene>
<feature type="domain" description="ABC transporter" evidence="9">
    <location>
        <begin position="4"/>
        <end position="252"/>
    </location>
</feature>
<keyword evidence="8" id="KW-0472">Membrane</keyword>
<dbReference type="Pfam" id="PF08402">
    <property type="entry name" value="TOBE_2"/>
    <property type="match status" value="1"/>
</dbReference>
<dbReference type="PANTHER" id="PTHR43875">
    <property type="entry name" value="MALTODEXTRIN IMPORT ATP-BINDING PROTEIN MSMX"/>
    <property type="match status" value="1"/>
</dbReference>
<dbReference type="SUPFAM" id="SSF52540">
    <property type="entry name" value="P-loop containing nucleoside triphosphate hydrolases"/>
    <property type="match status" value="1"/>
</dbReference>
<evidence type="ECO:0000313" key="10">
    <source>
        <dbReference type="EMBL" id="PXW65059.1"/>
    </source>
</evidence>
<dbReference type="FunFam" id="3.40.50.300:FF:000042">
    <property type="entry name" value="Maltose/maltodextrin ABC transporter, ATP-binding protein"/>
    <property type="match status" value="1"/>
</dbReference>
<dbReference type="InterPro" id="IPR008995">
    <property type="entry name" value="Mo/tungstate-bd_C_term_dom"/>
</dbReference>
<organism evidence="10 11">
    <name type="scientific">Chelatococcus asaccharovorans</name>
    <dbReference type="NCBI Taxonomy" id="28210"/>
    <lineage>
        <taxon>Bacteria</taxon>
        <taxon>Pseudomonadati</taxon>
        <taxon>Pseudomonadota</taxon>
        <taxon>Alphaproteobacteria</taxon>
        <taxon>Hyphomicrobiales</taxon>
        <taxon>Chelatococcaceae</taxon>
        <taxon>Chelatococcus</taxon>
    </lineage>
</organism>
<dbReference type="Pfam" id="PF00005">
    <property type="entry name" value="ABC_tran"/>
    <property type="match status" value="1"/>
</dbReference>
<keyword evidence="5" id="KW-0547">Nucleotide-binding</keyword>
<accession>A0A2V3UIS8</accession>
<evidence type="ECO:0000256" key="1">
    <source>
        <dbReference type="ARBA" id="ARBA00004417"/>
    </source>
</evidence>
<evidence type="ECO:0000259" key="9">
    <source>
        <dbReference type="PROSITE" id="PS50893"/>
    </source>
</evidence>
<dbReference type="InterPro" id="IPR047641">
    <property type="entry name" value="ABC_transpr_MalK/UgpC-like"/>
</dbReference>
<protein>
    <submittedName>
        <fullName evidence="10">Carbohydrate ABC transporter ATP-binding protein (CUT1 family)</fullName>
    </submittedName>
</protein>
<proteinExistence type="inferred from homology"/>
<dbReference type="GO" id="GO:0140359">
    <property type="term" value="F:ABC-type transporter activity"/>
    <property type="evidence" value="ECO:0007669"/>
    <property type="project" value="UniProtKB-ARBA"/>
</dbReference>
<dbReference type="Gene3D" id="3.40.50.300">
    <property type="entry name" value="P-loop containing nucleotide triphosphate hydrolases"/>
    <property type="match status" value="1"/>
</dbReference>
<dbReference type="InterPro" id="IPR003439">
    <property type="entry name" value="ABC_transporter-like_ATP-bd"/>
</dbReference>
<evidence type="ECO:0000256" key="2">
    <source>
        <dbReference type="ARBA" id="ARBA00005417"/>
    </source>
</evidence>
<dbReference type="GO" id="GO:0016887">
    <property type="term" value="F:ATP hydrolysis activity"/>
    <property type="evidence" value="ECO:0007669"/>
    <property type="project" value="InterPro"/>
</dbReference>
<dbReference type="PANTHER" id="PTHR43875:SF15">
    <property type="entry name" value="TREHALOSE IMPORT ATP-BINDING PROTEIN SUGC"/>
    <property type="match status" value="1"/>
</dbReference>
<dbReference type="AlphaFoldDB" id="A0A2V3UIS8"/>
<dbReference type="InterPro" id="IPR017871">
    <property type="entry name" value="ABC_transporter-like_CS"/>
</dbReference>
<dbReference type="GO" id="GO:0005524">
    <property type="term" value="F:ATP binding"/>
    <property type="evidence" value="ECO:0007669"/>
    <property type="project" value="UniProtKB-KW"/>
</dbReference>
<dbReference type="Gene3D" id="2.40.50.100">
    <property type="match status" value="1"/>
</dbReference>
<comment type="similarity">
    <text evidence="2">Belongs to the ABC transporter superfamily.</text>
</comment>
<dbReference type="InterPro" id="IPR003593">
    <property type="entry name" value="AAA+_ATPase"/>
</dbReference>
<evidence type="ECO:0000256" key="5">
    <source>
        <dbReference type="ARBA" id="ARBA00022741"/>
    </source>
</evidence>